<dbReference type="EMBL" id="FMHW01000002">
    <property type="protein sequence ID" value="SCL34512.1"/>
    <property type="molecule type" value="Genomic_DNA"/>
</dbReference>
<name>A0A1C6SYW7_9ACTN</name>
<organism evidence="1 2">
    <name type="scientific">Micromonospora pallida</name>
    <dbReference type="NCBI Taxonomy" id="145854"/>
    <lineage>
        <taxon>Bacteria</taxon>
        <taxon>Bacillati</taxon>
        <taxon>Actinomycetota</taxon>
        <taxon>Actinomycetes</taxon>
        <taxon>Micromonosporales</taxon>
        <taxon>Micromonosporaceae</taxon>
        <taxon>Micromonospora</taxon>
    </lineage>
</organism>
<dbReference type="RefSeq" id="WP_091646473.1">
    <property type="nucleotide sequence ID" value="NZ_FMHW01000002.1"/>
</dbReference>
<dbReference type="STRING" id="145854.GA0074692_3850"/>
<proteinExistence type="predicted"/>
<dbReference type="AlphaFoldDB" id="A0A1C6SYW7"/>
<keyword evidence="2" id="KW-1185">Reference proteome</keyword>
<evidence type="ECO:0000313" key="2">
    <source>
        <dbReference type="Proteomes" id="UP000198959"/>
    </source>
</evidence>
<evidence type="ECO:0000313" key="1">
    <source>
        <dbReference type="EMBL" id="SCL34512.1"/>
    </source>
</evidence>
<sequence>MTPPPSYGSPPSSSAYERMVFERAAAEVADYCAAVRAALSPAERSALRVTVHLYTDRDVGDVKRRIREHAAQAFDVELDGARLDALYHDIDPSLPAPGFRVVIPRNLGAPTTDPGGDPVPDGSITLRLTLVYATDLRLEYRLRSLDTWLGLGRLLPSAGKYVPVEVPRGVVAVPRGRLLMIRYHARLMQLWRTAERPEYRVVVDGRPLLPQQQPVACGEHGTIEYRHTAGNGQSSIIRYHAVEEG</sequence>
<accession>A0A1C6SYW7</accession>
<dbReference type="Proteomes" id="UP000198959">
    <property type="component" value="Unassembled WGS sequence"/>
</dbReference>
<protein>
    <submittedName>
        <fullName evidence="1">Uncharacterized protein</fullName>
    </submittedName>
</protein>
<gene>
    <name evidence="1" type="ORF">GA0074692_3850</name>
</gene>
<reference evidence="2" key="1">
    <citation type="submission" date="2016-06" db="EMBL/GenBank/DDBJ databases">
        <authorList>
            <person name="Varghese N."/>
            <person name="Submissions Spin"/>
        </authorList>
    </citation>
    <scope>NUCLEOTIDE SEQUENCE [LARGE SCALE GENOMIC DNA]</scope>
    <source>
        <strain evidence="2">DSM 43817</strain>
    </source>
</reference>